<evidence type="ECO:0000256" key="5">
    <source>
        <dbReference type="ARBA" id="ARBA00022741"/>
    </source>
</evidence>
<dbReference type="Proteomes" id="UP000254329">
    <property type="component" value="Unassembled WGS sequence"/>
</dbReference>
<evidence type="ECO:0000313" key="10">
    <source>
        <dbReference type="EMBL" id="STO60467.1"/>
    </source>
</evidence>
<comment type="function">
    <text evidence="8">Ligates lysine onto the cytidine present at position 34 of the AUA codon-specific tRNA(Ile) that contains the anticodon CAU, in an ATP-dependent manner. Cytidine is converted to lysidine, thus changing the amino acid specificity of the tRNA from methionine to isoleucine.</text>
</comment>
<dbReference type="HAMAP" id="MF_01161">
    <property type="entry name" value="tRNA_Ile_lys_synt"/>
    <property type="match status" value="1"/>
</dbReference>
<evidence type="ECO:0000313" key="11">
    <source>
        <dbReference type="Proteomes" id="UP000254329"/>
    </source>
</evidence>
<dbReference type="GO" id="GO:0005737">
    <property type="term" value="C:cytoplasm"/>
    <property type="evidence" value="ECO:0007669"/>
    <property type="project" value="UniProtKB-SubCell"/>
</dbReference>
<dbReference type="InterPro" id="IPR015262">
    <property type="entry name" value="tRNA_Ile_lys_synt_subst-bd"/>
</dbReference>
<dbReference type="PANTHER" id="PTHR43033:SF1">
    <property type="entry name" value="TRNA(ILE)-LYSIDINE SYNTHASE-RELATED"/>
    <property type="match status" value="1"/>
</dbReference>
<dbReference type="SUPFAM" id="SSF52402">
    <property type="entry name" value="Adenine nucleotide alpha hydrolases-like"/>
    <property type="match status" value="1"/>
</dbReference>
<keyword evidence="3 8" id="KW-0436">Ligase</keyword>
<dbReference type="Gene3D" id="3.40.50.620">
    <property type="entry name" value="HUPs"/>
    <property type="match status" value="1"/>
</dbReference>
<dbReference type="PANTHER" id="PTHR43033">
    <property type="entry name" value="TRNA(ILE)-LYSIDINE SYNTHASE-RELATED"/>
    <property type="match status" value="1"/>
</dbReference>
<dbReference type="InterPro" id="IPR011063">
    <property type="entry name" value="TilS/TtcA_N"/>
</dbReference>
<gene>
    <name evidence="10" type="primary">mesJ</name>
    <name evidence="8" type="synonym">tilS</name>
    <name evidence="10" type="ORF">NCTC1659_01757</name>
</gene>
<comment type="subcellular location">
    <subcellularLocation>
        <location evidence="1 8">Cytoplasm</location>
    </subcellularLocation>
</comment>
<reference evidence="10 11" key="1">
    <citation type="submission" date="2018-06" db="EMBL/GenBank/DDBJ databases">
        <authorList>
            <consortium name="Pathogen Informatics"/>
            <person name="Doyle S."/>
        </authorList>
    </citation>
    <scope>NUCLEOTIDE SEQUENCE [LARGE SCALE GENOMIC DNA]</scope>
    <source>
        <strain evidence="10 11">NCTC1659</strain>
    </source>
</reference>
<evidence type="ECO:0000256" key="3">
    <source>
        <dbReference type="ARBA" id="ARBA00022598"/>
    </source>
</evidence>
<dbReference type="RefSeq" id="WP_078217568.1">
    <property type="nucleotide sequence ID" value="NZ_MUXZ01000004.1"/>
</dbReference>
<dbReference type="STRING" id="733.B0186_01235"/>
<dbReference type="Pfam" id="PF01171">
    <property type="entry name" value="ATP_bind_3"/>
    <property type="match status" value="1"/>
</dbReference>
<keyword evidence="5 8" id="KW-0547">Nucleotide-binding</keyword>
<dbReference type="SMART" id="SM00977">
    <property type="entry name" value="TilS_C"/>
    <property type="match status" value="1"/>
</dbReference>
<comment type="domain">
    <text evidence="8">The N-terminal region contains the highly conserved SGGXDS motif, predicted to be a P-loop motif involved in ATP binding.</text>
</comment>
<feature type="binding site" evidence="8">
    <location>
        <begin position="25"/>
        <end position="30"/>
    </location>
    <ligand>
        <name>ATP</name>
        <dbReference type="ChEBI" id="CHEBI:30616"/>
    </ligand>
</feature>
<evidence type="ECO:0000259" key="9">
    <source>
        <dbReference type="SMART" id="SM00977"/>
    </source>
</evidence>
<dbReference type="Pfam" id="PF11734">
    <property type="entry name" value="TilS_C"/>
    <property type="match status" value="1"/>
</dbReference>
<dbReference type="InterPro" id="IPR014729">
    <property type="entry name" value="Rossmann-like_a/b/a_fold"/>
</dbReference>
<organism evidence="10 11">
    <name type="scientific">Canicola haemoglobinophilus</name>
    <dbReference type="NCBI Taxonomy" id="733"/>
    <lineage>
        <taxon>Bacteria</taxon>
        <taxon>Pseudomonadati</taxon>
        <taxon>Pseudomonadota</taxon>
        <taxon>Gammaproteobacteria</taxon>
        <taxon>Pasteurellales</taxon>
        <taxon>Pasteurellaceae</taxon>
        <taxon>Canicola</taxon>
    </lineage>
</organism>
<dbReference type="EMBL" id="UGHF01000001">
    <property type="protein sequence ID" value="STO60467.1"/>
    <property type="molecule type" value="Genomic_DNA"/>
</dbReference>
<keyword evidence="4 8" id="KW-0819">tRNA processing</keyword>
<name>A0A1V4B3Q9_9PAST</name>
<dbReference type="SUPFAM" id="SSF56037">
    <property type="entry name" value="PheT/TilS domain"/>
    <property type="match status" value="1"/>
</dbReference>
<proteinExistence type="inferred from homology"/>
<evidence type="ECO:0000256" key="7">
    <source>
        <dbReference type="ARBA" id="ARBA00048539"/>
    </source>
</evidence>
<evidence type="ECO:0000256" key="8">
    <source>
        <dbReference type="HAMAP-Rule" id="MF_01161"/>
    </source>
</evidence>
<dbReference type="GO" id="GO:0005524">
    <property type="term" value="F:ATP binding"/>
    <property type="evidence" value="ECO:0007669"/>
    <property type="project" value="UniProtKB-UniRule"/>
</dbReference>
<accession>A0A1V4B3Q9</accession>
<evidence type="ECO:0000256" key="1">
    <source>
        <dbReference type="ARBA" id="ARBA00004496"/>
    </source>
</evidence>
<keyword evidence="6 8" id="KW-0067">ATP-binding</keyword>
<evidence type="ECO:0000256" key="2">
    <source>
        <dbReference type="ARBA" id="ARBA00022490"/>
    </source>
</evidence>
<sequence>MDLLQQLQNQLEQFPSQNKFLLGFSGGLDSTVLVSLFAKLRKKQPHLSLRAIHIHHGLSKNADSWAFHCQQVCQQLGIPFICEKVQVDRAQGIEAGAREARYQAIAQHLQENEILVTAHHQQDQIETFFLALKRGSGLQGLGAMQVHNWIFNVPVLRPLLHCTRQQFEHYAQKEKLRWIEDESNADNRYERNFLRNDILPRLRQRWQHFDNSVQRSAQHCFEQQQLINELLHEEFNKIYDKSDRTLSIVNFHTYSILKQKALLRTWLQQQHILMPSTIQLDQIIQNVIQAQEDRNPTFKLGEQVIRRYQKRLYITPTLQDLTHLRLSIKANECINLPDNLGQICLLEQDKHLQITWQDKQVLLPLTQEKIEIRFSYSGKVKLPQGFHQEMKKCWQEHNVPVWQRARIPLIFYGDTFKSAVGFFDNFE</sequence>
<dbReference type="GO" id="GO:0006400">
    <property type="term" value="P:tRNA modification"/>
    <property type="evidence" value="ECO:0007669"/>
    <property type="project" value="UniProtKB-UniRule"/>
</dbReference>
<dbReference type="GO" id="GO:0032267">
    <property type="term" value="F:tRNA(Ile)-lysidine synthase activity"/>
    <property type="evidence" value="ECO:0007669"/>
    <property type="project" value="UniProtKB-EC"/>
</dbReference>
<evidence type="ECO:0000256" key="6">
    <source>
        <dbReference type="ARBA" id="ARBA00022840"/>
    </source>
</evidence>
<dbReference type="InterPro" id="IPR012796">
    <property type="entry name" value="Lysidine-tRNA-synth_C"/>
</dbReference>
<evidence type="ECO:0000256" key="4">
    <source>
        <dbReference type="ARBA" id="ARBA00022694"/>
    </source>
</evidence>
<feature type="domain" description="Lysidine-tRNA(Ile) synthetase C-terminal" evidence="9">
    <location>
        <begin position="370"/>
        <end position="426"/>
    </location>
</feature>
<dbReference type="AlphaFoldDB" id="A0A1V4B3Q9"/>
<dbReference type="CDD" id="cd01992">
    <property type="entry name" value="TilS_N"/>
    <property type="match status" value="1"/>
</dbReference>
<comment type="similarity">
    <text evidence="8">Belongs to the tRNA(Ile)-lysidine synthase family.</text>
</comment>
<keyword evidence="2 8" id="KW-0963">Cytoplasm</keyword>
<dbReference type="InterPro" id="IPR012094">
    <property type="entry name" value="tRNA_Ile_lys_synt"/>
</dbReference>
<dbReference type="NCBIfam" id="TIGR02433">
    <property type="entry name" value="lysidine_TilS_C"/>
    <property type="match status" value="1"/>
</dbReference>
<dbReference type="Pfam" id="PF09179">
    <property type="entry name" value="TilS"/>
    <property type="match status" value="1"/>
</dbReference>
<protein>
    <recommendedName>
        <fullName evidence="8">tRNA(Ile)-lysidine synthase</fullName>
        <ecNumber evidence="8">6.3.4.19</ecNumber>
    </recommendedName>
    <alternativeName>
        <fullName evidence="8">tRNA(Ile)-2-lysyl-cytidine synthase</fullName>
    </alternativeName>
    <alternativeName>
        <fullName evidence="8">tRNA(Ile)-lysidine synthetase</fullName>
    </alternativeName>
</protein>
<dbReference type="SUPFAM" id="SSF82829">
    <property type="entry name" value="MesJ substrate recognition domain-like"/>
    <property type="match status" value="1"/>
</dbReference>
<dbReference type="NCBIfam" id="TIGR02432">
    <property type="entry name" value="lysidine_TilS_N"/>
    <property type="match status" value="1"/>
</dbReference>
<dbReference type="EC" id="6.3.4.19" evidence="8"/>
<keyword evidence="11" id="KW-1185">Reference proteome</keyword>
<dbReference type="InterPro" id="IPR012795">
    <property type="entry name" value="tRNA_Ile_lys_synt_N"/>
</dbReference>
<dbReference type="Gene3D" id="1.20.59.20">
    <property type="match status" value="1"/>
</dbReference>
<comment type="catalytic activity">
    <reaction evidence="7 8">
        <text>cytidine(34) in tRNA(Ile2) + L-lysine + ATP = lysidine(34) in tRNA(Ile2) + AMP + diphosphate + H(+)</text>
        <dbReference type="Rhea" id="RHEA:43744"/>
        <dbReference type="Rhea" id="RHEA-COMP:10625"/>
        <dbReference type="Rhea" id="RHEA-COMP:10670"/>
        <dbReference type="ChEBI" id="CHEBI:15378"/>
        <dbReference type="ChEBI" id="CHEBI:30616"/>
        <dbReference type="ChEBI" id="CHEBI:32551"/>
        <dbReference type="ChEBI" id="CHEBI:33019"/>
        <dbReference type="ChEBI" id="CHEBI:82748"/>
        <dbReference type="ChEBI" id="CHEBI:83665"/>
        <dbReference type="ChEBI" id="CHEBI:456215"/>
        <dbReference type="EC" id="6.3.4.19"/>
    </reaction>
</comment>